<name>A0AA40KG24_9HYME</name>
<evidence type="ECO:0000313" key="3">
    <source>
        <dbReference type="Proteomes" id="UP001177670"/>
    </source>
</evidence>
<proteinExistence type="predicted"/>
<keyword evidence="3" id="KW-1185">Reference proteome</keyword>
<dbReference type="Proteomes" id="UP001177670">
    <property type="component" value="Unassembled WGS sequence"/>
</dbReference>
<feature type="region of interest" description="Disordered" evidence="1">
    <location>
        <begin position="1"/>
        <end position="23"/>
    </location>
</feature>
<gene>
    <name evidence="2" type="ORF">K0M31_014588</name>
</gene>
<accession>A0AA40KG24</accession>
<evidence type="ECO:0000313" key="2">
    <source>
        <dbReference type="EMBL" id="KAK1118814.1"/>
    </source>
</evidence>
<reference evidence="2" key="1">
    <citation type="submission" date="2021-10" db="EMBL/GenBank/DDBJ databases">
        <title>Melipona bicolor Genome sequencing and assembly.</title>
        <authorList>
            <person name="Araujo N.S."/>
            <person name="Arias M.C."/>
        </authorList>
    </citation>
    <scope>NUCLEOTIDE SEQUENCE</scope>
    <source>
        <strain evidence="2">USP_2M_L1-L4_2017</strain>
        <tissue evidence="2">Whole body</tissue>
    </source>
</reference>
<sequence>MGFQGVSGRAWESPADSTTSPRSYDLGLRFLVTPLLARSSSPTSEISGLFQINGYAIGRKDREAQRCVEGCLVREHEV</sequence>
<protein>
    <submittedName>
        <fullName evidence="2">Uncharacterized protein</fullName>
    </submittedName>
</protein>
<comment type="caution">
    <text evidence="2">The sequence shown here is derived from an EMBL/GenBank/DDBJ whole genome shotgun (WGS) entry which is preliminary data.</text>
</comment>
<organism evidence="2 3">
    <name type="scientific">Melipona bicolor</name>
    <dbReference type="NCBI Taxonomy" id="60889"/>
    <lineage>
        <taxon>Eukaryota</taxon>
        <taxon>Metazoa</taxon>
        <taxon>Ecdysozoa</taxon>
        <taxon>Arthropoda</taxon>
        <taxon>Hexapoda</taxon>
        <taxon>Insecta</taxon>
        <taxon>Pterygota</taxon>
        <taxon>Neoptera</taxon>
        <taxon>Endopterygota</taxon>
        <taxon>Hymenoptera</taxon>
        <taxon>Apocrita</taxon>
        <taxon>Aculeata</taxon>
        <taxon>Apoidea</taxon>
        <taxon>Anthophila</taxon>
        <taxon>Apidae</taxon>
        <taxon>Melipona</taxon>
    </lineage>
</organism>
<evidence type="ECO:0000256" key="1">
    <source>
        <dbReference type="SAM" id="MobiDB-lite"/>
    </source>
</evidence>
<dbReference type="AlphaFoldDB" id="A0AA40KG24"/>
<dbReference type="EMBL" id="JAHYIQ010000040">
    <property type="protein sequence ID" value="KAK1118814.1"/>
    <property type="molecule type" value="Genomic_DNA"/>
</dbReference>